<dbReference type="AlphaFoldDB" id="A0A0N9HWV6"/>
<dbReference type="GO" id="GO:0016705">
    <property type="term" value="F:oxidoreductase activity, acting on paired donors, with incorporation or reduction of molecular oxygen"/>
    <property type="evidence" value="ECO:0007669"/>
    <property type="project" value="InterPro"/>
</dbReference>
<dbReference type="STRING" id="860235.AOZ06_26110"/>
<name>A0A0N9HWV6_9PSEU</name>
<evidence type="ECO:0000256" key="3">
    <source>
        <dbReference type="ARBA" id="ARBA00023002"/>
    </source>
</evidence>
<dbReference type="Proteomes" id="UP000063699">
    <property type="component" value="Chromosome"/>
</dbReference>
<reference evidence="6 7" key="1">
    <citation type="submission" date="2015-07" db="EMBL/GenBank/DDBJ databases">
        <title>Genome sequencing of Kibdelosporangium phytohabitans.</title>
        <authorList>
            <person name="Qin S."/>
            <person name="Xing K."/>
        </authorList>
    </citation>
    <scope>NUCLEOTIDE SEQUENCE [LARGE SCALE GENOMIC DNA]</scope>
    <source>
        <strain evidence="6 7">KLBMP1111</strain>
    </source>
</reference>
<protein>
    <recommendedName>
        <fullName evidence="5">Luciferase-like domain-containing protein</fullName>
    </recommendedName>
</protein>
<evidence type="ECO:0000313" key="6">
    <source>
        <dbReference type="EMBL" id="ALG09909.1"/>
    </source>
</evidence>
<keyword evidence="3" id="KW-0560">Oxidoreductase</keyword>
<gene>
    <name evidence="6" type="ORF">AOZ06_26110</name>
</gene>
<dbReference type="InterPro" id="IPR051260">
    <property type="entry name" value="Diverse_substr_monoxygenases"/>
</dbReference>
<dbReference type="PANTHER" id="PTHR30011:SF16">
    <property type="entry name" value="C2H2 FINGER DOMAIN TRANSCRIPTION FACTOR (EUROFUNG)-RELATED"/>
    <property type="match status" value="1"/>
</dbReference>
<keyword evidence="4" id="KW-0503">Monooxygenase</keyword>
<proteinExistence type="predicted"/>
<dbReference type="Pfam" id="PF00296">
    <property type="entry name" value="Bac_luciferase"/>
    <property type="match status" value="1"/>
</dbReference>
<dbReference type="EMBL" id="CP012752">
    <property type="protein sequence ID" value="ALG09909.1"/>
    <property type="molecule type" value="Genomic_DNA"/>
</dbReference>
<dbReference type="Gene3D" id="3.20.20.30">
    <property type="entry name" value="Luciferase-like domain"/>
    <property type="match status" value="1"/>
</dbReference>
<evidence type="ECO:0000313" key="7">
    <source>
        <dbReference type="Proteomes" id="UP000063699"/>
    </source>
</evidence>
<evidence type="ECO:0000256" key="2">
    <source>
        <dbReference type="ARBA" id="ARBA00022643"/>
    </source>
</evidence>
<dbReference type="RefSeq" id="WP_054291813.1">
    <property type="nucleotide sequence ID" value="NZ_CP012752.1"/>
</dbReference>
<dbReference type="PANTHER" id="PTHR30011">
    <property type="entry name" value="ALKANESULFONATE MONOOXYGENASE-RELATED"/>
    <property type="match status" value="1"/>
</dbReference>
<keyword evidence="2" id="KW-0288">FMN</keyword>
<evidence type="ECO:0000259" key="5">
    <source>
        <dbReference type="Pfam" id="PF00296"/>
    </source>
</evidence>
<dbReference type="OrthoDB" id="9135350at2"/>
<dbReference type="InterPro" id="IPR036661">
    <property type="entry name" value="Luciferase-like_sf"/>
</dbReference>
<dbReference type="GO" id="GO:0004497">
    <property type="term" value="F:monooxygenase activity"/>
    <property type="evidence" value="ECO:0007669"/>
    <property type="project" value="UniProtKB-KW"/>
</dbReference>
<evidence type="ECO:0000256" key="1">
    <source>
        <dbReference type="ARBA" id="ARBA00022630"/>
    </source>
</evidence>
<evidence type="ECO:0000256" key="4">
    <source>
        <dbReference type="ARBA" id="ARBA00023033"/>
    </source>
</evidence>
<dbReference type="InterPro" id="IPR011251">
    <property type="entry name" value="Luciferase-like_dom"/>
</dbReference>
<dbReference type="KEGG" id="kphy:AOZ06_26110"/>
<keyword evidence="1" id="KW-0285">Flavoprotein</keyword>
<organism evidence="6 7">
    <name type="scientific">Kibdelosporangium phytohabitans</name>
    <dbReference type="NCBI Taxonomy" id="860235"/>
    <lineage>
        <taxon>Bacteria</taxon>
        <taxon>Bacillati</taxon>
        <taxon>Actinomycetota</taxon>
        <taxon>Actinomycetes</taxon>
        <taxon>Pseudonocardiales</taxon>
        <taxon>Pseudonocardiaceae</taxon>
        <taxon>Kibdelosporangium</taxon>
    </lineage>
</organism>
<keyword evidence="7" id="KW-1185">Reference proteome</keyword>
<sequence>MTSEFRRQPLHLALEVDGDGAHPAAWRASGRAPSTVLTPQAIRDVVARAEDGGFTLLTYADSPLPPSAGLDAAGRLEAVGRAAYSSRLTDRIGLAPTAHATTTEPFHLAAQLASLDHASRGRAGWIVGAANSVEALRTIGATPLADPRQEVLDVIDVVRRLWDSWEDDAVIKDVPTGRYLDPGKVHHVDFEGRTFSVKGPLITPRPPQGQVVVFGPDSLDIAGRVDVVLVAGADFDSLRQQADAARAAGASLVFAEVEVSADAGQVAALDQHTPWEPVGRLRHVGPPGELVNLLLRLTTAVDGVRLHPAVLSTDLPVLTGHVLPELASAGVHQPPQPHQTLRSALGLARPVNRYATAG</sequence>
<accession>A0A0N9HWV6</accession>
<feature type="domain" description="Luciferase-like" evidence="5">
    <location>
        <begin position="33"/>
        <end position="261"/>
    </location>
</feature>
<dbReference type="SUPFAM" id="SSF51679">
    <property type="entry name" value="Bacterial luciferase-like"/>
    <property type="match status" value="1"/>
</dbReference>